<reference evidence="1" key="1">
    <citation type="submission" date="2015-12" db="EMBL/GenBank/DDBJ databases">
        <title>Gene expression during late stages of embryo sac development: a critical building block for successful pollen-pistil interactions.</title>
        <authorList>
            <person name="Liu Y."/>
            <person name="Joly V."/>
            <person name="Sabar M."/>
            <person name="Matton D.P."/>
        </authorList>
    </citation>
    <scope>NUCLEOTIDE SEQUENCE</scope>
</reference>
<dbReference type="EMBL" id="GEDG01032978">
    <property type="protein sequence ID" value="JAP10517.1"/>
    <property type="molecule type" value="Transcribed_RNA"/>
</dbReference>
<protein>
    <submittedName>
        <fullName evidence="1">Putative ovule protein</fullName>
    </submittedName>
</protein>
<evidence type="ECO:0000313" key="1">
    <source>
        <dbReference type="EMBL" id="JAP10517.1"/>
    </source>
</evidence>
<organism evidence="1">
    <name type="scientific">Solanum chacoense</name>
    <name type="common">Chaco potato</name>
    <dbReference type="NCBI Taxonomy" id="4108"/>
    <lineage>
        <taxon>Eukaryota</taxon>
        <taxon>Viridiplantae</taxon>
        <taxon>Streptophyta</taxon>
        <taxon>Embryophyta</taxon>
        <taxon>Tracheophyta</taxon>
        <taxon>Spermatophyta</taxon>
        <taxon>Magnoliopsida</taxon>
        <taxon>eudicotyledons</taxon>
        <taxon>Gunneridae</taxon>
        <taxon>Pentapetalae</taxon>
        <taxon>asterids</taxon>
        <taxon>lamiids</taxon>
        <taxon>Solanales</taxon>
        <taxon>Solanaceae</taxon>
        <taxon>Solanoideae</taxon>
        <taxon>Solaneae</taxon>
        <taxon>Solanum</taxon>
    </lineage>
</organism>
<sequence length="80" mass="9505">MANFGECVALDCQIIGDRHQWEKIKFFEDDKEQLMMSYSCLAIFFCWIRKQPQRKVKGNSSYLDFKQKKFPSTCVLDGKR</sequence>
<name>A0A0V0GQU1_SOLCH</name>
<proteinExistence type="predicted"/>
<dbReference type="AlphaFoldDB" id="A0A0V0GQU1"/>
<accession>A0A0V0GQU1</accession>